<dbReference type="InterPro" id="IPR009061">
    <property type="entry name" value="DNA-bd_dom_put_sf"/>
</dbReference>
<dbReference type="InterPro" id="IPR000551">
    <property type="entry name" value="MerR-type_HTH_dom"/>
</dbReference>
<dbReference type="CDD" id="cd01106">
    <property type="entry name" value="HTH_TipAL-Mta"/>
    <property type="match status" value="1"/>
</dbReference>
<keyword evidence="4" id="KW-1185">Reference proteome</keyword>
<dbReference type="Pfam" id="PF13411">
    <property type="entry name" value="MerR_1"/>
    <property type="match status" value="1"/>
</dbReference>
<dbReference type="SUPFAM" id="SSF46955">
    <property type="entry name" value="Putative DNA-binding domain"/>
    <property type="match status" value="1"/>
</dbReference>
<dbReference type="Gene3D" id="1.10.1660.10">
    <property type="match status" value="1"/>
</dbReference>
<proteinExistence type="predicted"/>
<gene>
    <name evidence="3" type="ORF">GCM10010315_29820</name>
</gene>
<dbReference type="Proteomes" id="UP001500886">
    <property type="component" value="Unassembled WGS sequence"/>
</dbReference>
<comment type="caution">
    <text evidence="3">The sequence shown here is derived from an EMBL/GenBank/DDBJ whole genome shotgun (WGS) entry which is preliminary data.</text>
</comment>
<dbReference type="PANTHER" id="PTHR30204">
    <property type="entry name" value="REDOX-CYCLING DRUG-SENSING TRANSCRIPTIONAL ACTIVATOR SOXR"/>
    <property type="match status" value="1"/>
</dbReference>
<accession>A0ABP6G9A3</accession>
<feature type="domain" description="HTH merR-type" evidence="2">
    <location>
        <begin position="8"/>
        <end position="77"/>
    </location>
</feature>
<evidence type="ECO:0000256" key="1">
    <source>
        <dbReference type="ARBA" id="ARBA00023125"/>
    </source>
</evidence>
<keyword evidence="1" id="KW-0238">DNA-binding</keyword>
<dbReference type="SMART" id="SM00422">
    <property type="entry name" value="HTH_MERR"/>
    <property type="match status" value="1"/>
</dbReference>
<evidence type="ECO:0000313" key="3">
    <source>
        <dbReference type="EMBL" id="GAA2717180.1"/>
    </source>
</evidence>
<sequence>MTSSASPPWKVGRLAEASGLTVRTLHHWDTIGLLTPSLRTAGGHREYTEDDLVRLYQVLALRSLGLGLESIAACLDAGVDPVRLVRDHLADVEGRIAALDTLRRRLRQLEAGLSGEDRDNANSDLPAPGDLLEALRAAGGGSGPEAEAVLRRHLDADGLAVLRAGATAAGPAAHYLLHVEWPQLYRRAQELRAAGVPPTDPRVRKLVARMDELGALFSGGDSRVSAGVRDAWRDDPAAVSGDPQAPADTWRDLASYLDASRRPEAPEGTL</sequence>
<reference evidence="4" key="1">
    <citation type="journal article" date="2019" name="Int. J. Syst. Evol. Microbiol.">
        <title>The Global Catalogue of Microorganisms (GCM) 10K type strain sequencing project: providing services to taxonomists for standard genome sequencing and annotation.</title>
        <authorList>
            <consortium name="The Broad Institute Genomics Platform"/>
            <consortium name="The Broad Institute Genome Sequencing Center for Infectious Disease"/>
            <person name="Wu L."/>
            <person name="Ma J."/>
        </authorList>
    </citation>
    <scope>NUCLEOTIDE SEQUENCE [LARGE SCALE GENOMIC DNA]</scope>
    <source>
        <strain evidence="4">JCM 4542</strain>
    </source>
</reference>
<dbReference type="PROSITE" id="PS00552">
    <property type="entry name" value="HTH_MERR_1"/>
    <property type="match status" value="1"/>
</dbReference>
<dbReference type="EMBL" id="BAAASL010000010">
    <property type="protein sequence ID" value="GAA2717180.1"/>
    <property type="molecule type" value="Genomic_DNA"/>
</dbReference>
<dbReference type="PRINTS" id="PR00040">
    <property type="entry name" value="HTHMERR"/>
</dbReference>
<evidence type="ECO:0000313" key="4">
    <source>
        <dbReference type="Proteomes" id="UP001500886"/>
    </source>
</evidence>
<dbReference type="InterPro" id="IPR047057">
    <property type="entry name" value="MerR_fam"/>
</dbReference>
<dbReference type="RefSeq" id="WP_344435703.1">
    <property type="nucleotide sequence ID" value="NZ_BAAASL010000010.1"/>
</dbReference>
<dbReference type="PANTHER" id="PTHR30204:SF90">
    <property type="entry name" value="HTH-TYPE TRANSCRIPTIONAL ACTIVATOR MTA"/>
    <property type="match status" value="1"/>
</dbReference>
<organism evidence="3 4">
    <name type="scientific">Streptomyces luteosporeus</name>
    <dbReference type="NCBI Taxonomy" id="173856"/>
    <lineage>
        <taxon>Bacteria</taxon>
        <taxon>Bacillati</taxon>
        <taxon>Actinomycetota</taxon>
        <taxon>Actinomycetes</taxon>
        <taxon>Kitasatosporales</taxon>
        <taxon>Streptomycetaceae</taxon>
        <taxon>Streptomyces</taxon>
    </lineage>
</organism>
<protein>
    <submittedName>
        <fullName evidence="3">MerR family transcriptional regulator</fullName>
    </submittedName>
</protein>
<name>A0ABP6G9A3_9ACTN</name>
<dbReference type="PROSITE" id="PS50937">
    <property type="entry name" value="HTH_MERR_2"/>
    <property type="match status" value="1"/>
</dbReference>
<evidence type="ECO:0000259" key="2">
    <source>
        <dbReference type="PROSITE" id="PS50937"/>
    </source>
</evidence>